<dbReference type="OrthoDB" id="361190at2759"/>
<name>A0A976QSP6_THEOR</name>
<reference evidence="2" key="1">
    <citation type="submission" date="2022-07" db="EMBL/GenBank/DDBJ databases">
        <title>Evaluation of T. orientalis genome assembly methods using nanopore sequencing and analysis of variation between genomes.</title>
        <authorList>
            <person name="Yam J."/>
            <person name="Micallef M.L."/>
            <person name="Liu M."/>
            <person name="Djordjevic S.P."/>
            <person name="Bogema D.R."/>
            <person name="Jenkins C."/>
        </authorList>
    </citation>
    <scope>NUCLEOTIDE SEQUENCE</scope>
    <source>
        <strain evidence="2">Fish Creek</strain>
    </source>
</reference>
<accession>A0A976QSP6</accession>
<feature type="region of interest" description="Disordered" evidence="1">
    <location>
        <begin position="212"/>
        <end position="236"/>
    </location>
</feature>
<sequence>MNTKSLGKIILLYTIATNITKADSQKTPALVELFKYGDDSTKQKEIQLKENEATAFLTNKPTGLQRTVLDLDFPEGPASNDTDSRFRIVQCLAVGHIDYIQKKTYKKVALKLTAKDPYTDVQSKQPACTNTIILTLSPPGTINTDNVLTNVYKIFQKEVALKKDEPVTLVFEDVLDTGFLKMDLFWVNFEIKGKCCQYLEVELLQPQNTSLTGGKEITETKPQVPPVQPQPAVPGA</sequence>
<proteinExistence type="predicted"/>
<organism evidence="2 3">
    <name type="scientific">Theileria orientalis</name>
    <dbReference type="NCBI Taxonomy" id="68886"/>
    <lineage>
        <taxon>Eukaryota</taxon>
        <taxon>Sar</taxon>
        <taxon>Alveolata</taxon>
        <taxon>Apicomplexa</taxon>
        <taxon>Aconoidasida</taxon>
        <taxon>Piroplasmida</taxon>
        <taxon>Theileriidae</taxon>
        <taxon>Theileria</taxon>
    </lineage>
</organism>
<protein>
    <submittedName>
        <fullName evidence="2">Uncharacterized protein</fullName>
    </submittedName>
</protein>
<evidence type="ECO:0000313" key="2">
    <source>
        <dbReference type="EMBL" id="UKJ89672.1"/>
    </source>
</evidence>
<gene>
    <name evidence="2" type="ORF">MACJ_002925</name>
</gene>
<evidence type="ECO:0000313" key="3">
    <source>
        <dbReference type="Proteomes" id="UP000244803"/>
    </source>
</evidence>
<dbReference type="EMBL" id="CP056067">
    <property type="protein sequence ID" value="UKJ89672.1"/>
    <property type="molecule type" value="Genomic_DNA"/>
</dbReference>
<evidence type="ECO:0000256" key="1">
    <source>
        <dbReference type="SAM" id="MobiDB-lite"/>
    </source>
</evidence>
<dbReference type="AlphaFoldDB" id="A0A976QSP6"/>
<feature type="compositionally biased region" description="Pro residues" evidence="1">
    <location>
        <begin position="223"/>
        <end position="236"/>
    </location>
</feature>
<dbReference type="Proteomes" id="UP000244803">
    <property type="component" value="Chromosome 4"/>
</dbReference>